<dbReference type="PRINTS" id="PR00081">
    <property type="entry name" value="GDHRDH"/>
</dbReference>
<organism evidence="3">
    <name type="scientific">mine drainage metagenome</name>
    <dbReference type="NCBI Taxonomy" id="410659"/>
    <lineage>
        <taxon>unclassified sequences</taxon>
        <taxon>metagenomes</taxon>
        <taxon>ecological metagenomes</taxon>
    </lineage>
</organism>
<dbReference type="InterPro" id="IPR002347">
    <property type="entry name" value="SDR_fam"/>
</dbReference>
<reference evidence="3" key="2">
    <citation type="journal article" date="2014" name="ISME J.">
        <title>Microbial stratification in low pH oxic and suboxic macroscopic growths along an acid mine drainage.</title>
        <authorList>
            <person name="Mendez-Garcia C."/>
            <person name="Mesa V."/>
            <person name="Sprenger R.R."/>
            <person name="Richter M."/>
            <person name="Diez M.S."/>
            <person name="Solano J."/>
            <person name="Bargiela R."/>
            <person name="Golyshina O.V."/>
            <person name="Manteca A."/>
            <person name="Ramos J.L."/>
            <person name="Gallego J.R."/>
            <person name="Llorente I."/>
            <person name="Martins Dos Santos V.A."/>
            <person name="Jensen O.N."/>
            <person name="Pelaez A.I."/>
            <person name="Sanchez J."/>
            <person name="Ferrer M."/>
        </authorList>
    </citation>
    <scope>NUCLEOTIDE SEQUENCE</scope>
</reference>
<evidence type="ECO:0000313" key="3">
    <source>
        <dbReference type="EMBL" id="EQD56796.1"/>
    </source>
</evidence>
<reference evidence="3" key="1">
    <citation type="submission" date="2013-08" db="EMBL/GenBank/DDBJ databases">
        <authorList>
            <person name="Mendez C."/>
            <person name="Richter M."/>
            <person name="Ferrer M."/>
            <person name="Sanchez J."/>
        </authorList>
    </citation>
    <scope>NUCLEOTIDE SEQUENCE</scope>
</reference>
<dbReference type="EMBL" id="AUZX01008138">
    <property type="protein sequence ID" value="EQD56796.1"/>
    <property type="molecule type" value="Genomic_DNA"/>
</dbReference>
<comment type="similarity">
    <text evidence="1">Belongs to the short-chain dehydrogenases/reductases (SDR) family.</text>
</comment>
<dbReference type="Gene3D" id="3.40.50.720">
    <property type="entry name" value="NAD(P)-binding Rossmann-like Domain"/>
    <property type="match status" value="1"/>
</dbReference>
<evidence type="ECO:0000256" key="1">
    <source>
        <dbReference type="ARBA" id="ARBA00006484"/>
    </source>
</evidence>
<accession>T1A7Z9</accession>
<gene>
    <name evidence="3" type="ORF">B1A_11384</name>
</gene>
<dbReference type="PANTHER" id="PTHR24321">
    <property type="entry name" value="DEHYDROGENASES, SHORT CHAIN"/>
    <property type="match status" value="1"/>
</dbReference>
<comment type="caution">
    <text evidence="3">The sequence shown here is derived from an EMBL/GenBank/DDBJ whole genome shotgun (WGS) entry which is preliminary data.</text>
</comment>
<dbReference type="Pfam" id="PF13561">
    <property type="entry name" value="adh_short_C2"/>
    <property type="match status" value="1"/>
</dbReference>
<dbReference type="SUPFAM" id="SSF51735">
    <property type="entry name" value="NAD(P)-binding Rossmann-fold domains"/>
    <property type="match status" value="1"/>
</dbReference>
<proteinExistence type="inferred from homology"/>
<sequence>MVGLTRSAAVVYREHGIRVNAVAPGGVATNLEVNVTPDTVGLAAISTYTANVDRIAPADEVAAVIVFLASDAANNVSGAIAPVDNGWSAV</sequence>
<dbReference type="AlphaFoldDB" id="T1A7Z9"/>
<evidence type="ECO:0000256" key="2">
    <source>
        <dbReference type="ARBA" id="ARBA00023002"/>
    </source>
</evidence>
<dbReference type="GO" id="GO:0016491">
    <property type="term" value="F:oxidoreductase activity"/>
    <property type="evidence" value="ECO:0007669"/>
    <property type="project" value="UniProtKB-KW"/>
</dbReference>
<dbReference type="PANTHER" id="PTHR24321:SF8">
    <property type="entry name" value="ESTRADIOL 17-BETA-DEHYDROGENASE 8-RELATED"/>
    <property type="match status" value="1"/>
</dbReference>
<protein>
    <submittedName>
        <fullName evidence="3">Short-chain dehydrogenase/reductase SDR</fullName>
    </submittedName>
</protein>
<name>T1A7Z9_9ZZZZ</name>
<dbReference type="InterPro" id="IPR036291">
    <property type="entry name" value="NAD(P)-bd_dom_sf"/>
</dbReference>
<keyword evidence="2" id="KW-0560">Oxidoreductase</keyword>